<proteinExistence type="predicted"/>
<sequence>MAGTETGSVVPAAAGPVCGFALSCRLQGAAPDAVGHLLKALEEELETRGLVMGGGVDAQRLDVFILPRKGVAPSRDDRLALADWLARQPACFEVAVGDWVEAY</sequence>
<reference evidence="1 2" key="1">
    <citation type="journal article" date="2011" name="Stand. Genomic Sci.">
        <title>Complete genome sequence of the halophilic and highly halotolerant Chromohalobacter salexigens type strain (1H11(T)).</title>
        <authorList>
            <person name="Copeland A."/>
            <person name="O'Connor K."/>
            <person name="Lucas S."/>
            <person name="Lapidus A."/>
            <person name="Berry K.W."/>
            <person name="Detter J.C."/>
            <person name="Del Rio T.G."/>
            <person name="Hammon N."/>
            <person name="Dalin E."/>
            <person name="Tice H."/>
            <person name="Pitluck S."/>
            <person name="Bruce D."/>
            <person name="Goodwin L."/>
            <person name="Han C."/>
            <person name="Tapia R."/>
            <person name="Saunders E."/>
            <person name="Schmutz J."/>
            <person name="Brettin T."/>
            <person name="Larimer F."/>
            <person name="Land M."/>
            <person name="Hauser L."/>
            <person name="Vargas C."/>
            <person name="Nieto J.J."/>
            <person name="Kyrpides N.C."/>
            <person name="Ivanova N."/>
            <person name="Goker M."/>
            <person name="Klenk H.P."/>
            <person name="Csonka L.N."/>
            <person name="Woyke T."/>
        </authorList>
    </citation>
    <scope>NUCLEOTIDE SEQUENCE [LARGE SCALE GENOMIC DNA]</scope>
    <source>
        <strain evidence="2">ATCC BAA-138 / DSM 3043 / CIP 106854 / NCIMB 13768 / 1H11</strain>
    </source>
</reference>
<dbReference type="OrthoDB" id="6184137at2"/>
<protein>
    <submittedName>
        <fullName evidence="1">Uncharacterized protein</fullName>
    </submittedName>
</protein>
<dbReference type="Proteomes" id="UP000000239">
    <property type="component" value="Chromosome"/>
</dbReference>
<dbReference type="HOGENOM" id="CLU_2258738_0_0_6"/>
<evidence type="ECO:0000313" key="1">
    <source>
        <dbReference type="EMBL" id="ABE60572.1"/>
    </source>
</evidence>
<dbReference type="EMBL" id="CP000285">
    <property type="protein sequence ID" value="ABE60572.1"/>
    <property type="molecule type" value="Genomic_DNA"/>
</dbReference>
<evidence type="ECO:0000313" key="2">
    <source>
        <dbReference type="Proteomes" id="UP000000239"/>
    </source>
</evidence>
<organism evidence="1 2">
    <name type="scientific">Chromohalobacter israelensis (strain ATCC BAA-138 / DSM 3043 / CIP 106854 / NCIMB 13768 / 1H11)</name>
    <name type="common">Chromohalobacter salexigens</name>
    <dbReference type="NCBI Taxonomy" id="290398"/>
    <lineage>
        <taxon>Bacteria</taxon>
        <taxon>Pseudomonadati</taxon>
        <taxon>Pseudomonadota</taxon>
        <taxon>Gammaproteobacteria</taxon>
        <taxon>Oceanospirillales</taxon>
        <taxon>Halomonadaceae</taxon>
        <taxon>Chromohalobacter</taxon>
    </lineage>
</organism>
<dbReference type="KEGG" id="csa:Csal_3228"/>
<dbReference type="InterPro" id="IPR007416">
    <property type="entry name" value="YggL_50S_bp"/>
</dbReference>
<accession>Q1QSI6</accession>
<name>Q1QSI6_CHRI1</name>
<keyword evidence="2" id="KW-1185">Reference proteome</keyword>
<dbReference type="AlphaFoldDB" id="Q1QSI6"/>
<dbReference type="RefSeq" id="WP_011508518.1">
    <property type="nucleotide sequence ID" value="NC_007963.1"/>
</dbReference>
<dbReference type="Pfam" id="PF04320">
    <property type="entry name" value="YggL_50S_bp"/>
    <property type="match status" value="1"/>
</dbReference>
<dbReference type="GeneID" id="95336048"/>
<gene>
    <name evidence="1" type="ordered locus">Csal_3228</name>
</gene>